<dbReference type="RefSeq" id="XP_016246653.1">
    <property type="nucleotide sequence ID" value="XM_016396797.1"/>
</dbReference>
<protein>
    <submittedName>
        <fullName evidence="1">Uncharacterized protein</fullName>
    </submittedName>
</protein>
<dbReference type="VEuPathDB" id="FungiDB:PV07_09531"/>
<dbReference type="HOGENOM" id="CLU_2305792_0_0_1"/>
<name>A0A0D2AMW5_9EURO</name>
<proteinExistence type="predicted"/>
<reference evidence="1 2" key="1">
    <citation type="submission" date="2015-01" db="EMBL/GenBank/DDBJ databases">
        <title>The Genome Sequence of Cladophialophora immunda CBS83496.</title>
        <authorList>
            <consortium name="The Broad Institute Genomics Platform"/>
            <person name="Cuomo C."/>
            <person name="de Hoog S."/>
            <person name="Gorbushina A."/>
            <person name="Stielow B."/>
            <person name="Teixiera M."/>
            <person name="Abouelleil A."/>
            <person name="Chapman S.B."/>
            <person name="Priest M."/>
            <person name="Young S.K."/>
            <person name="Wortman J."/>
            <person name="Nusbaum C."/>
            <person name="Birren B."/>
        </authorList>
    </citation>
    <scope>NUCLEOTIDE SEQUENCE [LARGE SCALE GENOMIC DNA]</scope>
    <source>
        <strain evidence="1 2">CBS 83496</strain>
    </source>
</reference>
<gene>
    <name evidence="1" type="ORF">PV07_09531</name>
</gene>
<dbReference type="EMBL" id="KN847044">
    <property type="protein sequence ID" value="KIW26437.1"/>
    <property type="molecule type" value="Genomic_DNA"/>
</dbReference>
<dbReference type="Proteomes" id="UP000054466">
    <property type="component" value="Unassembled WGS sequence"/>
</dbReference>
<dbReference type="AlphaFoldDB" id="A0A0D2AMW5"/>
<organism evidence="1 2">
    <name type="scientific">Cladophialophora immunda</name>
    <dbReference type="NCBI Taxonomy" id="569365"/>
    <lineage>
        <taxon>Eukaryota</taxon>
        <taxon>Fungi</taxon>
        <taxon>Dikarya</taxon>
        <taxon>Ascomycota</taxon>
        <taxon>Pezizomycotina</taxon>
        <taxon>Eurotiomycetes</taxon>
        <taxon>Chaetothyriomycetidae</taxon>
        <taxon>Chaetothyriales</taxon>
        <taxon>Herpotrichiellaceae</taxon>
        <taxon>Cladophialophora</taxon>
    </lineage>
</organism>
<accession>A0A0D2AMW5</accession>
<dbReference type="GeneID" id="27348725"/>
<evidence type="ECO:0000313" key="2">
    <source>
        <dbReference type="Proteomes" id="UP000054466"/>
    </source>
</evidence>
<keyword evidence="2" id="KW-1185">Reference proteome</keyword>
<evidence type="ECO:0000313" key="1">
    <source>
        <dbReference type="EMBL" id="KIW26437.1"/>
    </source>
</evidence>
<sequence>MVVHTPPSPSWFPGLEFSRLCTNQSGQIKTSNPRQTVHNHKSLWGRLSDPSGQLTSTAEPSSAFLSSISLIRPSPLSSTSPYLRGIDLHSPLSRLSLVEE</sequence>